<feature type="region of interest" description="Disordered" evidence="1">
    <location>
        <begin position="415"/>
        <end position="434"/>
    </location>
</feature>
<dbReference type="PANTHER" id="PTHR46929:SF3">
    <property type="entry name" value="MYB_SANT-LIKE DOMAIN-CONTAINING PROTEIN"/>
    <property type="match status" value="1"/>
</dbReference>
<organism evidence="3 4">
    <name type="scientific">Carex littledalei</name>
    <dbReference type="NCBI Taxonomy" id="544730"/>
    <lineage>
        <taxon>Eukaryota</taxon>
        <taxon>Viridiplantae</taxon>
        <taxon>Streptophyta</taxon>
        <taxon>Embryophyta</taxon>
        <taxon>Tracheophyta</taxon>
        <taxon>Spermatophyta</taxon>
        <taxon>Magnoliopsida</taxon>
        <taxon>Liliopsida</taxon>
        <taxon>Poales</taxon>
        <taxon>Cyperaceae</taxon>
        <taxon>Cyperoideae</taxon>
        <taxon>Cariceae</taxon>
        <taxon>Carex</taxon>
        <taxon>Carex subgen. Euthyceras</taxon>
    </lineage>
</organism>
<accession>A0A833R3R5</accession>
<dbReference type="InterPro" id="IPR024752">
    <property type="entry name" value="Myb/SANT-like_dom"/>
</dbReference>
<evidence type="ECO:0000256" key="1">
    <source>
        <dbReference type="SAM" id="MobiDB-lite"/>
    </source>
</evidence>
<feature type="region of interest" description="Disordered" evidence="1">
    <location>
        <begin position="172"/>
        <end position="253"/>
    </location>
</feature>
<evidence type="ECO:0000313" key="3">
    <source>
        <dbReference type="EMBL" id="KAF3332868.1"/>
    </source>
</evidence>
<proteinExistence type="predicted"/>
<feature type="compositionally biased region" description="Basic and acidic residues" evidence="1">
    <location>
        <begin position="223"/>
        <end position="246"/>
    </location>
</feature>
<feature type="compositionally biased region" description="Basic residues" evidence="1">
    <location>
        <begin position="1"/>
        <end position="10"/>
    </location>
</feature>
<comment type="caution">
    <text evidence="3">The sequence shown here is derived from an EMBL/GenBank/DDBJ whole genome shotgun (WGS) entry which is preliminary data.</text>
</comment>
<keyword evidence="4" id="KW-1185">Reference proteome</keyword>
<dbReference type="EMBL" id="SWLB01000011">
    <property type="protein sequence ID" value="KAF3332868.1"/>
    <property type="molecule type" value="Genomic_DNA"/>
</dbReference>
<feature type="domain" description="Myb/SANT-like" evidence="2">
    <location>
        <begin position="36"/>
        <end position="130"/>
    </location>
</feature>
<dbReference type="OrthoDB" id="611564at2759"/>
<dbReference type="PANTHER" id="PTHR46929">
    <property type="entry name" value="EXPRESSED PROTEIN"/>
    <property type="match status" value="1"/>
</dbReference>
<name>A0A833R3R5_9POAL</name>
<dbReference type="Proteomes" id="UP000623129">
    <property type="component" value="Unassembled WGS sequence"/>
</dbReference>
<evidence type="ECO:0000313" key="4">
    <source>
        <dbReference type="Proteomes" id="UP000623129"/>
    </source>
</evidence>
<dbReference type="Pfam" id="PF12776">
    <property type="entry name" value="Myb_DNA-bind_3"/>
    <property type="match status" value="1"/>
</dbReference>
<gene>
    <name evidence="3" type="ORF">FCM35_KLT02445</name>
</gene>
<dbReference type="AlphaFoldDB" id="A0A833R3R5"/>
<reference evidence="3" key="1">
    <citation type="submission" date="2020-01" db="EMBL/GenBank/DDBJ databases">
        <title>Genome sequence of Kobresia littledalei, the first chromosome-level genome in the family Cyperaceae.</title>
        <authorList>
            <person name="Qu G."/>
        </authorList>
    </citation>
    <scope>NUCLEOTIDE SEQUENCE</scope>
    <source>
        <strain evidence="3">C.B.Clarke</strain>
        <tissue evidence="3">Leaf</tissue>
    </source>
</reference>
<sequence length="460" mass="52114">MGDKGRKKGSGKGVNNQSELNTEKYRAPQDKVFTRQDSELLIILVGERFKARNTRNEGNLNPTGEEWNYIGSQFNYRSAENKRHLQVLKNRWKTLKADFSFFKDLASRSGHGWNEADGIPDVTPEAWEEYIKKDEKRYKPYHHKKFPWFKAMEELCGSNIATCDEQITTDPTIPIMHNLDSDSSETGESLHEPRQVDTDDTANQTPHTNSPISLISVPLVEIEQERTNSVAEKRKRGDTSRAESSRNSKKNAKYKKTEIAHTFLNQHQSRNETLDKVADNLQKNPKYGEVQKEVIDRLNGVLDSTLSTFHSDYYDMLAILGNDWVRGCFINQVDGMLRGYVDYTLCRYRAGLPLISDIGGSVLQYPSPNPTFMPYPHGISNTPFTVNPTFMPYPSQTPPANPTFMPYPSQTPLISASPAASSRNMNSTTHTNMSGDDYATPCTPSSNPHPPPCDFYHSWT</sequence>
<feature type="region of interest" description="Disordered" evidence="1">
    <location>
        <begin position="1"/>
        <end position="29"/>
    </location>
</feature>
<keyword evidence="3" id="KW-0238">DNA-binding</keyword>
<dbReference type="GO" id="GO:0003677">
    <property type="term" value="F:DNA binding"/>
    <property type="evidence" value="ECO:0007669"/>
    <property type="project" value="UniProtKB-KW"/>
</dbReference>
<feature type="compositionally biased region" description="Basic and acidic residues" evidence="1">
    <location>
        <begin position="188"/>
        <end position="197"/>
    </location>
</feature>
<protein>
    <submittedName>
        <fullName evidence="3">Myb/SANT-like DNA-binding domain-containing protein</fullName>
    </submittedName>
</protein>
<evidence type="ECO:0000259" key="2">
    <source>
        <dbReference type="Pfam" id="PF12776"/>
    </source>
</evidence>
<feature type="compositionally biased region" description="Polar residues" evidence="1">
    <location>
        <begin position="201"/>
        <end position="213"/>
    </location>
</feature>